<evidence type="ECO:0000313" key="3">
    <source>
        <dbReference type="Proteomes" id="UP000264006"/>
    </source>
</evidence>
<evidence type="ECO:0008006" key="4">
    <source>
        <dbReference type="Google" id="ProtNLM"/>
    </source>
</evidence>
<reference evidence="2 3" key="1">
    <citation type="submission" date="2018-09" db="EMBL/GenBank/DDBJ databases">
        <title>Complete genome sequence of Euzebya sp. DY32-46 isolated from seawater of Pacific Ocean.</title>
        <authorList>
            <person name="Xu L."/>
            <person name="Wu Y.-H."/>
            <person name="Xu X.-W."/>
        </authorList>
    </citation>
    <scope>NUCLEOTIDE SEQUENCE [LARGE SCALE GENOMIC DNA]</scope>
    <source>
        <strain evidence="2 3">DY32-46</strain>
    </source>
</reference>
<dbReference type="SUPFAM" id="SSF48371">
    <property type="entry name" value="ARM repeat"/>
    <property type="match status" value="1"/>
</dbReference>
<keyword evidence="3" id="KW-1185">Reference proteome</keyword>
<dbReference type="KEGG" id="euz:DVS28_a0301"/>
<dbReference type="Proteomes" id="UP000264006">
    <property type="component" value="Chromosome"/>
</dbReference>
<dbReference type="InterPro" id="IPR016024">
    <property type="entry name" value="ARM-type_fold"/>
</dbReference>
<dbReference type="InterPro" id="IPR011989">
    <property type="entry name" value="ARM-like"/>
</dbReference>
<dbReference type="AlphaFoldDB" id="A0A346XS11"/>
<feature type="compositionally biased region" description="Basic and acidic residues" evidence="1">
    <location>
        <begin position="1"/>
        <end position="11"/>
    </location>
</feature>
<feature type="region of interest" description="Disordered" evidence="1">
    <location>
        <begin position="1"/>
        <end position="23"/>
    </location>
</feature>
<dbReference type="SMART" id="SM00567">
    <property type="entry name" value="EZ_HEAT"/>
    <property type="match status" value="2"/>
</dbReference>
<organism evidence="2 3">
    <name type="scientific">Euzebya pacifica</name>
    <dbReference type="NCBI Taxonomy" id="1608957"/>
    <lineage>
        <taxon>Bacteria</taxon>
        <taxon>Bacillati</taxon>
        <taxon>Actinomycetota</taxon>
        <taxon>Nitriliruptoria</taxon>
        <taxon>Euzebyales</taxon>
    </lineage>
</organism>
<evidence type="ECO:0000256" key="1">
    <source>
        <dbReference type="SAM" id="MobiDB-lite"/>
    </source>
</evidence>
<dbReference type="Gene3D" id="1.25.10.10">
    <property type="entry name" value="Leucine-rich Repeat Variant"/>
    <property type="match status" value="1"/>
</dbReference>
<dbReference type="Pfam" id="PF13646">
    <property type="entry name" value="HEAT_2"/>
    <property type="match status" value="1"/>
</dbReference>
<dbReference type="EMBL" id="CP031165">
    <property type="protein sequence ID" value="AXV05008.1"/>
    <property type="molecule type" value="Genomic_DNA"/>
</dbReference>
<dbReference type="InterPro" id="IPR004155">
    <property type="entry name" value="PBS_lyase_HEAT"/>
</dbReference>
<accession>A0A346XS11</accession>
<name>A0A346XS11_9ACTN</name>
<sequence length="336" mass="35643">MMDTDRLDEALQGRSPLTNSLRPGRDRGGLVAVRVDGYGLPEPVVEWFAWHDGADGADELVPGGRPLALDHAVAIAAARRGAADRVARDAGIDAPIGWQDGWLPLLTSQQEERCWVVDCGRADPSVLLVDVEDPDPATAHESVAAMVEAIIVAWTSGEWTARDDGRIRVDPDQRGEQAVDSTLLDGLYATDEDEVYDTTLAIEAKLNPGLVSGLRRAVVEAPLPWTRTRAVELLARIGGRDAEAALHDVLATAPDTGVRETAAAFLDPYDTPATADALVGALDDPASAVRAKAAYSLAGMASSITAVHLEALEAHRASADPEVAKAIDYTLGALRR</sequence>
<gene>
    <name evidence="2" type="ORF">DVS28_a0301</name>
</gene>
<proteinExistence type="predicted"/>
<evidence type="ECO:0000313" key="2">
    <source>
        <dbReference type="EMBL" id="AXV05008.1"/>
    </source>
</evidence>
<protein>
    <recommendedName>
        <fullName evidence="4">HEAT repeat protein</fullName>
    </recommendedName>
</protein>